<dbReference type="RefSeq" id="WP_097610792.1">
    <property type="nucleotide sequence ID" value="NZ_NWSV01000002.1"/>
</dbReference>
<dbReference type="EMBL" id="NWSV01000002">
    <property type="protein sequence ID" value="PDT05720.1"/>
    <property type="molecule type" value="Genomic_DNA"/>
</dbReference>
<feature type="transmembrane region" description="Helical" evidence="1">
    <location>
        <begin position="12"/>
        <end position="33"/>
    </location>
</feature>
<protein>
    <submittedName>
        <fullName evidence="2">Uncharacterized protein</fullName>
    </submittedName>
</protein>
<evidence type="ECO:0000313" key="2">
    <source>
        <dbReference type="EMBL" id="PDT05720.1"/>
    </source>
</evidence>
<name>A0A2A6JHK1_9HYPH</name>
<keyword evidence="1" id="KW-0472">Membrane</keyword>
<organism evidence="2 3">
    <name type="scientific">Rhizobium chutanense</name>
    <dbReference type="NCBI Taxonomy" id="2035448"/>
    <lineage>
        <taxon>Bacteria</taxon>
        <taxon>Pseudomonadati</taxon>
        <taxon>Pseudomonadota</taxon>
        <taxon>Alphaproteobacteria</taxon>
        <taxon>Hyphomicrobiales</taxon>
        <taxon>Rhizobiaceae</taxon>
        <taxon>Rhizobium/Agrobacterium group</taxon>
        <taxon>Rhizobium</taxon>
    </lineage>
</organism>
<keyword evidence="3" id="KW-1185">Reference proteome</keyword>
<dbReference type="Proteomes" id="UP000220768">
    <property type="component" value="Unassembled WGS sequence"/>
</dbReference>
<evidence type="ECO:0000313" key="3">
    <source>
        <dbReference type="Proteomes" id="UP000220768"/>
    </source>
</evidence>
<proteinExistence type="predicted"/>
<accession>A0A2A6JHK1</accession>
<keyword evidence="1" id="KW-1133">Transmembrane helix</keyword>
<keyword evidence="1" id="KW-0812">Transmembrane</keyword>
<gene>
    <name evidence="2" type="ORF">CO666_03705</name>
</gene>
<sequence>MNLFGFKIGGAALAAIAAAALMLAAAIVAYLALDKIDTMIIRAVQQERQERDAYWQLEIQKANTKVAQAEAAQARAVIDIQADATDRVNAASQQLEEVRKRNEKLPPATGVGLDAARSRLLPK</sequence>
<dbReference type="AlphaFoldDB" id="A0A2A6JHK1"/>
<reference evidence="2 3" key="1">
    <citation type="submission" date="2017-09" db="EMBL/GenBank/DDBJ databases">
        <title>Comparative genomics of rhizobia isolated from Phaseolus vulgaris in China.</title>
        <authorList>
            <person name="Tong W."/>
        </authorList>
    </citation>
    <scope>NUCLEOTIDE SEQUENCE [LARGE SCALE GENOMIC DNA]</scope>
    <source>
        <strain evidence="2 3">C5</strain>
    </source>
</reference>
<comment type="caution">
    <text evidence="2">The sequence shown here is derived from an EMBL/GenBank/DDBJ whole genome shotgun (WGS) entry which is preliminary data.</text>
</comment>
<evidence type="ECO:0000256" key="1">
    <source>
        <dbReference type="SAM" id="Phobius"/>
    </source>
</evidence>